<evidence type="ECO:0008006" key="6">
    <source>
        <dbReference type="Google" id="ProtNLM"/>
    </source>
</evidence>
<dbReference type="OrthoDB" id="25129at2759"/>
<keyword evidence="1" id="KW-0963">Cytoplasm</keyword>
<dbReference type="InterPro" id="IPR019407">
    <property type="entry name" value="CTU2"/>
</dbReference>
<dbReference type="Gene3D" id="3.40.50.620">
    <property type="entry name" value="HUPs"/>
    <property type="match status" value="1"/>
</dbReference>
<sequence length="563" mass="60522">MAAASSPPRCRCAARAQLKTRGAPQCAACAATQLEQRVRKAAQLALGAVLWRRFAARRSDDAGQSKQEEEQGGVVAVVSSGQEGRALLHLLASSFLPAPAIATSRAPQLKHITVLCLLDARAGEEEMQRQRECMQSALEQEADARLRLQWLVVGEPGSVRCEARGEHIYLSRPSSSASSLASSSSCRLQTAPSMTRHQSLHSTLAYASILRRAHQLHASVLLLPSCADCLAAHFLDALVEGNGFSAGMRGGDGWIDDLLILRPLRETSAKELAFYLHAKRLSYVTQREATMGTPSKAFKGTMRGMTEQLVRTLQLAAPSTPATVIRTASKLHFAGHAAPIPATAPLHGNAPHVVEAAPEGARLDEAAHHHHHAAQANCAAQHAVGKTQTQVDSLERLAEQATLKQGAAAQRFVLAALSLPVWNTSSRTEAAQCVLCLLPAPPASPTGVPRTPQRAPSTDAASNDALEQGKAMDISTMLCPACLRILETPQVQTRNEAVETLLLPEYVLRAAQARPARPREGGPDALEGFGGMRLEEEDGYERGRMGVMEREEMRAKVEEYLLE</sequence>
<dbReference type="Proteomes" id="UP000245946">
    <property type="component" value="Unassembled WGS sequence"/>
</dbReference>
<reference evidence="4 5" key="1">
    <citation type="journal article" date="2018" name="Mol. Biol. Evol.">
        <title>Broad Genomic Sampling Reveals a Smut Pathogenic Ancestry of the Fungal Clade Ustilaginomycotina.</title>
        <authorList>
            <person name="Kijpornyongpan T."/>
            <person name="Mondo S.J."/>
            <person name="Barry K."/>
            <person name="Sandor L."/>
            <person name="Lee J."/>
            <person name="Lipzen A."/>
            <person name="Pangilinan J."/>
            <person name="LaButti K."/>
            <person name="Hainaut M."/>
            <person name="Henrissat B."/>
            <person name="Grigoriev I.V."/>
            <person name="Spatafora J.W."/>
            <person name="Aime M.C."/>
        </authorList>
    </citation>
    <scope>NUCLEOTIDE SEQUENCE [LARGE SCALE GENOMIC DNA]</scope>
    <source>
        <strain evidence="4 5">MCA 4186</strain>
    </source>
</reference>
<dbReference type="PANTHER" id="PTHR20882">
    <property type="entry name" value="CYTOPLASMIC TRNA 2-THIOLATION PROTEIN 2"/>
    <property type="match status" value="1"/>
</dbReference>
<name>A0A316YZ81_9BASI</name>
<evidence type="ECO:0000256" key="3">
    <source>
        <dbReference type="SAM" id="MobiDB-lite"/>
    </source>
</evidence>
<keyword evidence="2" id="KW-0819">tRNA processing</keyword>
<dbReference type="GeneID" id="37271180"/>
<evidence type="ECO:0000313" key="5">
    <source>
        <dbReference type="Proteomes" id="UP000245946"/>
    </source>
</evidence>
<dbReference type="GO" id="GO:0005829">
    <property type="term" value="C:cytosol"/>
    <property type="evidence" value="ECO:0007669"/>
    <property type="project" value="TreeGrafter"/>
</dbReference>
<dbReference type="GO" id="GO:0000049">
    <property type="term" value="F:tRNA binding"/>
    <property type="evidence" value="ECO:0007669"/>
    <property type="project" value="InterPro"/>
</dbReference>
<dbReference type="EMBL" id="KZ819311">
    <property type="protein sequence ID" value="PWN94589.1"/>
    <property type="molecule type" value="Genomic_DNA"/>
</dbReference>
<dbReference type="GO" id="GO:0016783">
    <property type="term" value="F:sulfurtransferase activity"/>
    <property type="evidence" value="ECO:0007669"/>
    <property type="project" value="TreeGrafter"/>
</dbReference>
<dbReference type="STRING" id="58919.A0A316YZ81"/>
<dbReference type="AlphaFoldDB" id="A0A316YZ81"/>
<dbReference type="InterPro" id="IPR014729">
    <property type="entry name" value="Rossmann-like_a/b/a_fold"/>
</dbReference>
<proteinExistence type="predicted"/>
<gene>
    <name evidence="4" type="ORF">FA09DRAFT_332885</name>
</gene>
<evidence type="ECO:0000313" key="4">
    <source>
        <dbReference type="EMBL" id="PWN94589.1"/>
    </source>
</evidence>
<evidence type="ECO:0000256" key="2">
    <source>
        <dbReference type="ARBA" id="ARBA00022694"/>
    </source>
</evidence>
<accession>A0A316YZ81</accession>
<evidence type="ECO:0000256" key="1">
    <source>
        <dbReference type="ARBA" id="ARBA00022490"/>
    </source>
</evidence>
<keyword evidence="5" id="KW-1185">Reference proteome</keyword>
<dbReference type="PANTHER" id="PTHR20882:SF14">
    <property type="entry name" value="CYTOPLASMIC TRNA 2-THIOLATION PROTEIN 2"/>
    <property type="match status" value="1"/>
</dbReference>
<organism evidence="4 5">
    <name type="scientific">Tilletiopsis washingtonensis</name>
    <dbReference type="NCBI Taxonomy" id="58919"/>
    <lineage>
        <taxon>Eukaryota</taxon>
        <taxon>Fungi</taxon>
        <taxon>Dikarya</taxon>
        <taxon>Basidiomycota</taxon>
        <taxon>Ustilaginomycotina</taxon>
        <taxon>Exobasidiomycetes</taxon>
        <taxon>Entylomatales</taxon>
        <taxon>Entylomatales incertae sedis</taxon>
        <taxon>Tilletiopsis</taxon>
    </lineage>
</organism>
<dbReference type="RefSeq" id="XP_025594868.1">
    <property type="nucleotide sequence ID" value="XM_025743636.1"/>
</dbReference>
<dbReference type="GO" id="GO:0002143">
    <property type="term" value="P:tRNA wobble position uridine thiolation"/>
    <property type="evidence" value="ECO:0007669"/>
    <property type="project" value="TreeGrafter"/>
</dbReference>
<feature type="region of interest" description="Disordered" evidence="3">
    <location>
        <begin position="444"/>
        <end position="464"/>
    </location>
</feature>
<protein>
    <recommendedName>
        <fullName evidence="6">Cytoplasmic tRNA 2-thiolation protein 2</fullName>
    </recommendedName>
</protein>